<dbReference type="SUPFAM" id="SSF53756">
    <property type="entry name" value="UDP-Glycosyltransferase/glycogen phosphorylase"/>
    <property type="match status" value="1"/>
</dbReference>
<reference evidence="3 4" key="1">
    <citation type="submission" date="2016-08" db="EMBL/GenBank/DDBJ databases">
        <authorList>
            <person name="Seilhamer J.J."/>
        </authorList>
    </citation>
    <scope>NUCLEOTIDE SEQUENCE [LARGE SCALE GENOMIC DNA]</scope>
    <source>
        <strain evidence="3 4">BRTC-1</strain>
    </source>
</reference>
<dbReference type="RefSeq" id="WP_067559063.1">
    <property type="nucleotide sequence ID" value="NZ_CP016895.1"/>
</dbReference>
<keyword evidence="4" id="KW-1185">Reference proteome</keyword>
<dbReference type="InterPro" id="IPR001296">
    <property type="entry name" value="Glyco_trans_1"/>
</dbReference>
<dbReference type="Proteomes" id="UP000093391">
    <property type="component" value="Chromosome"/>
</dbReference>
<dbReference type="KEGG" id="ala:BFG52_03250"/>
<gene>
    <name evidence="3" type="ORF">BFG52_03250</name>
</gene>
<dbReference type="Pfam" id="PF00534">
    <property type="entry name" value="Glycos_transf_1"/>
    <property type="match status" value="1"/>
</dbReference>
<dbReference type="PANTHER" id="PTHR12526">
    <property type="entry name" value="GLYCOSYLTRANSFERASE"/>
    <property type="match status" value="1"/>
</dbReference>
<dbReference type="CDD" id="cd03811">
    <property type="entry name" value="GT4_GT28_WabH-like"/>
    <property type="match status" value="1"/>
</dbReference>
<dbReference type="AlphaFoldDB" id="A0A1B2M3V7"/>
<accession>A0A1B2M3V7</accession>
<dbReference type="STRING" id="1789224.BFG52_03250"/>
<name>A0A1B2M3V7_9GAMM</name>
<dbReference type="GO" id="GO:0016757">
    <property type="term" value="F:glycosyltransferase activity"/>
    <property type="evidence" value="ECO:0007669"/>
    <property type="project" value="InterPro"/>
</dbReference>
<organism evidence="3 4">
    <name type="scientific">Acinetobacter larvae</name>
    <dbReference type="NCBI Taxonomy" id="1789224"/>
    <lineage>
        <taxon>Bacteria</taxon>
        <taxon>Pseudomonadati</taxon>
        <taxon>Pseudomonadota</taxon>
        <taxon>Gammaproteobacteria</taxon>
        <taxon>Moraxellales</taxon>
        <taxon>Moraxellaceae</taxon>
        <taxon>Acinetobacter</taxon>
    </lineage>
</organism>
<dbReference type="GO" id="GO:1901135">
    <property type="term" value="P:carbohydrate derivative metabolic process"/>
    <property type="evidence" value="ECO:0007669"/>
    <property type="project" value="UniProtKB-ARBA"/>
</dbReference>
<proteinExistence type="predicted"/>
<dbReference type="OrthoDB" id="9795746at2"/>
<dbReference type="Gene3D" id="3.40.50.2000">
    <property type="entry name" value="Glycogen Phosphorylase B"/>
    <property type="match status" value="2"/>
</dbReference>
<evidence type="ECO:0000313" key="3">
    <source>
        <dbReference type="EMBL" id="AOA59849.1"/>
    </source>
</evidence>
<evidence type="ECO:0000313" key="4">
    <source>
        <dbReference type="Proteomes" id="UP000093391"/>
    </source>
</evidence>
<feature type="domain" description="Glycosyl transferase family 1" evidence="1">
    <location>
        <begin position="162"/>
        <end position="295"/>
    </location>
</feature>
<evidence type="ECO:0008006" key="5">
    <source>
        <dbReference type="Google" id="ProtNLM"/>
    </source>
</evidence>
<evidence type="ECO:0000259" key="1">
    <source>
        <dbReference type="Pfam" id="PF00534"/>
    </source>
</evidence>
<protein>
    <recommendedName>
        <fullName evidence="5">Glycosyltransferase</fullName>
    </recommendedName>
</protein>
<dbReference type="Pfam" id="PF13439">
    <property type="entry name" value="Glyco_transf_4"/>
    <property type="match status" value="1"/>
</dbReference>
<evidence type="ECO:0000259" key="2">
    <source>
        <dbReference type="Pfam" id="PF13439"/>
    </source>
</evidence>
<sequence>MKILYVMGTSSGIGGLEQHSFNLSRLMSQSHEVHFIADQHYQQYFQQQPLTVFHAVNFSKSRLNPCFILHIFRLIKKIQPDIIHVQGGKAAKIISILLPYLKISSVVTVHGMKNHLYSYRRFDAIIAVSQRVADRFHQFKNVHTIYNGIELPSQTFRPNINSQRRVVAVGRLDPVKAFDQLIIAWQEIDYPLDIIGEGSQRPMLTALIEKLGLQDKVRLLGYKQDILAEINNSQLLVISSHKEGGPIVLAEALLLKVPVVATNVGMVAEFLPKPYIVESAHSQHLKQSIQSALDNLAQLELDFLGSFTKAEHELSLHRMYEKTFSLYHDLVKYPNLGKHNDLEKHHDLEK</sequence>
<feature type="domain" description="Glycosyltransferase subfamily 4-like N-terminal" evidence="2">
    <location>
        <begin position="13"/>
        <end position="151"/>
    </location>
</feature>
<dbReference type="EMBL" id="CP016895">
    <property type="protein sequence ID" value="AOA59849.1"/>
    <property type="molecule type" value="Genomic_DNA"/>
</dbReference>
<dbReference type="InterPro" id="IPR028098">
    <property type="entry name" value="Glyco_trans_4-like_N"/>
</dbReference>